<sequence>MQRIDQESEKEEIFVSISGPRVVDPTKENTYFVYLETCNHSLFRHVQFNIIWSVNTSDFKLPIFWGSQLTIPELQMKGNAFYKITVSVLGNYPGLLSTNASITVKTTTAPLMAFVPSLYQVYFNQTFCIDGSLSADLGRQQGEMKFLWICSKNNSNGCYVRDRGGGGYTRLEQWLQETTAPSICIPGGSLNPGLYSFTLIVSKDVRKDNQTCVVKLKENQDDTEIIIQSITKPSRIKVLNGFVRTNSKTRFAWSLIPKKGPPYILTFSEYRMTNFFGFTSMPLHASFKNYRRHEQTKCFTIKGQHDLSDKDLCVEVLHRSIPKIGVLKVSPESGLAFVTQFTLDATQGWCMEADNHPLSYRFVYRIPNTQDKITIATVRGHIPRLNNVRMPCGQNTKEILLVTVYVCDWNKLCTDLSTSVTIECPENNTISGITDVTNELQVEMNKRNFQRSLALASIIMKTLEWGHHLSSLDLSKWQPYLLCSKAVIITLEYYSRSLFRVPYLVKEAFDVLRDVMNIFPSEAMPDRIKAALHRLIVVMIELLEEKQCRRMSPFVDFWQVWAGTGLLLRPGDTDCYSLSKTEIKILLMAYELLKKEMASHKRYNQLENTRDSSEALFKLMLTSVDNDYSSTMELLTATKNTFIYATYVYTSALNNDLFSITIMKDVRLAYYVKTGLKTDINSWLCGNEETCHFHRFNVFICIHSPSTFLENSDLKKASLELPLSHVVHLMMWTFDSNLESELNNKSVTILLPNMASIEEEDKLQCVTWNKNLWEATPCLNVKLVQGSFECKCHIKKYIG</sequence>
<evidence type="ECO:0000313" key="2">
    <source>
        <dbReference type="Proteomes" id="UP000694941"/>
    </source>
</evidence>
<dbReference type="RefSeq" id="XP_022250865.1">
    <property type="nucleotide sequence ID" value="XM_022395157.1"/>
</dbReference>
<evidence type="ECO:0000313" key="3">
    <source>
        <dbReference type="RefSeq" id="XP_022250865.1"/>
    </source>
</evidence>
<reference evidence="3" key="1">
    <citation type="submission" date="2025-08" db="UniProtKB">
        <authorList>
            <consortium name="RefSeq"/>
        </authorList>
    </citation>
    <scope>IDENTIFICATION</scope>
    <source>
        <tissue evidence="3">Muscle</tissue>
    </source>
</reference>
<protein>
    <submittedName>
        <fullName evidence="3">Uncharacterized protein LOC111087679</fullName>
    </submittedName>
</protein>
<dbReference type="Pfam" id="PF02010">
    <property type="entry name" value="REJ"/>
    <property type="match status" value="1"/>
</dbReference>
<organism evidence="2 3">
    <name type="scientific">Limulus polyphemus</name>
    <name type="common">Atlantic horseshoe crab</name>
    <dbReference type="NCBI Taxonomy" id="6850"/>
    <lineage>
        <taxon>Eukaryota</taxon>
        <taxon>Metazoa</taxon>
        <taxon>Ecdysozoa</taxon>
        <taxon>Arthropoda</taxon>
        <taxon>Chelicerata</taxon>
        <taxon>Merostomata</taxon>
        <taxon>Xiphosura</taxon>
        <taxon>Limulidae</taxon>
        <taxon>Limulus</taxon>
    </lineage>
</organism>
<dbReference type="InterPro" id="IPR002859">
    <property type="entry name" value="PKD/REJ-like"/>
</dbReference>
<gene>
    <name evidence="3" type="primary">LOC111087679</name>
</gene>
<accession>A0ABM1T4Q9</accession>
<keyword evidence="2" id="KW-1185">Reference proteome</keyword>
<evidence type="ECO:0000259" key="1">
    <source>
        <dbReference type="Pfam" id="PF02010"/>
    </source>
</evidence>
<name>A0ABM1T4Q9_LIMPO</name>
<proteinExistence type="predicted"/>
<feature type="non-terminal residue" evidence="3">
    <location>
        <position position="799"/>
    </location>
</feature>
<dbReference type="Proteomes" id="UP000694941">
    <property type="component" value="Unplaced"/>
</dbReference>
<feature type="domain" description="PKD/REJ-like" evidence="1">
    <location>
        <begin position="66"/>
        <end position="456"/>
    </location>
</feature>
<dbReference type="GeneID" id="111087679"/>